<keyword evidence="7" id="KW-0675">Receptor</keyword>
<dbReference type="EMBL" id="CAJNOH010002808">
    <property type="protein sequence ID" value="CAF1311268.1"/>
    <property type="molecule type" value="Genomic_DNA"/>
</dbReference>
<comment type="caution">
    <text evidence="14">The sequence shown here is derived from an EMBL/GenBank/DDBJ whole genome shotgun (WGS) entry which is preliminary data.</text>
</comment>
<evidence type="ECO:0000256" key="11">
    <source>
        <dbReference type="SAM" id="Phobius"/>
    </source>
</evidence>
<evidence type="ECO:0000256" key="10">
    <source>
        <dbReference type="ARBA" id="ARBA00023303"/>
    </source>
</evidence>
<dbReference type="InterPro" id="IPR019594">
    <property type="entry name" value="Glu/Gly-bd"/>
</dbReference>
<dbReference type="InterPro" id="IPR015683">
    <property type="entry name" value="Ionotropic_Glu_rcpt"/>
</dbReference>
<dbReference type="AlphaFoldDB" id="A0A815EVC6"/>
<evidence type="ECO:0000256" key="5">
    <source>
        <dbReference type="ARBA" id="ARBA00023065"/>
    </source>
</evidence>
<name>A0A815EVC6_9BILA</name>
<reference evidence="14" key="1">
    <citation type="submission" date="2021-02" db="EMBL/GenBank/DDBJ databases">
        <authorList>
            <person name="Nowell W R."/>
        </authorList>
    </citation>
    <scope>NUCLEOTIDE SEQUENCE</scope>
</reference>
<evidence type="ECO:0000256" key="3">
    <source>
        <dbReference type="ARBA" id="ARBA00022692"/>
    </source>
</evidence>
<keyword evidence="4 11" id="KW-1133">Transmembrane helix</keyword>
<dbReference type="SUPFAM" id="SSF53850">
    <property type="entry name" value="Periplasmic binding protein-like II"/>
    <property type="match status" value="1"/>
</dbReference>
<dbReference type="InterPro" id="IPR001828">
    <property type="entry name" value="ANF_lig-bd_rcpt"/>
</dbReference>
<dbReference type="EMBL" id="CAJNOL010004072">
    <property type="protein sequence ID" value="CAF1580467.1"/>
    <property type="molecule type" value="Genomic_DNA"/>
</dbReference>
<feature type="transmembrane region" description="Helical" evidence="11">
    <location>
        <begin position="501"/>
        <end position="524"/>
    </location>
</feature>
<dbReference type="GO" id="GO:0016020">
    <property type="term" value="C:membrane"/>
    <property type="evidence" value="ECO:0007669"/>
    <property type="project" value="UniProtKB-SubCell"/>
</dbReference>
<evidence type="ECO:0000313" key="15">
    <source>
        <dbReference type="EMBL" id="CAF1580467.1"/>
    </source>
</evidence>
<keyword evidence="3 11" id="KW-0812">Transmembrane</keyword>
<evidence type="ECO:0000256" key="9">
    <source>
        <dbReference type="ARBA" id="ARBA00023286"/>
    </source>
</evidence>
<accession>A0A815EVC6</accession>
<dbReference type="Proteomes" id="UP000663870">
    <property type="component" value="Unassembled WGS sequence"/>
</dbReference>
<evidence type="ECO:0000256" key="6">
    <source>
        <dbReference type="ARBA" id="ARBA00023136"/>
    </source>
</evidence>
<feature type="domain" description="Receptor ligand binding region" evidence="12">
    <location>
        <begin position="38"/>
        <end position="337"/>
    </location>
</feature>
<dbReference type="InterPro" id="IPR000337">
    <property type="entry name" value="GPCR_3"/>
</dbReference>
<dbReference type="InterPro" id="IPR028082">
    <property type="entry name" value="Peripla_BP_I"/>
</dbReference>
<evidence type="ECO:0000259" key="13">
    <source>
        <dbReference type="Pfam" id="PF10613"/>
    </source>
</evidence>
<evidence type="ECO:0000256" key="1">
    <source>
        <dbReference type="ARBA" id="ARBA00004141"/>
    </source>
</evidence>
<evidence type="ECO:0000256" key="7">
    <source>
        <dbReference type="ARBA" id="ARBA00023170"/>
    </source>
</evidence>
<organism evidence="14 16">
    <name type="scientific">Rotaria sordida</name>
    <dbReference type="NCBI Taxonomy" id="392033"/>
    <lineage>
        <taxon>Eukaryota</taxon>
        <taxon>Metazoa</taxon>
        <taxon>Spiralia</taxon>
        <taxon>Gnathifera</taxon>
        <taxon>Rotifera</taxon>
        <taxon>Eurotatoria</taxon>
        <taxon>Bdelloidea</taxon>
        <taxon>Philodinida</taxon>
        <taxon>Philodinidae</taxon>
        <taxon>Rotaria</taxon>
    </lineage>
</organism>
<proteinExistence type="predicted"/>
<keyword evidence="9" id="KW-1071">Ligand-gated ion channel</keyword>
<evidence type="ECO:0000313" key="16">
    <source>
        <dbReference type="Proteomes" id="UP000663854"/>
    </source>
</evidence>
<evidence type="ECO:0000256" key="4">
    <source>
        <dbReference type="ARBA" id="ARBA00022989"/>
    </source>
</evidence>
<protein>
    <submittedName>
        <fullName evidence="14">Uncharacterized protein</fullName>
    </submittedName>
</protein>
<dbReference type="PANTHER" id="PTHR18966">
    <property type="entry name" value="IONOTROPIC GLUTAMATE RECEPTOR"/>
    <property type="match status" value="1"/>
</dbReference>
<dbReference type="GO" id="GO:0015276">
    <property type="term" value="F:ligand-gated monoatomic ion channel activity"/>
    <property type="evidence" value="ECO:0007669"/>
    <property type="project" value="InterPro"/>
</dbReference>
<evidence type="ECO:0000256" key="2">
    <source>
        <dbReference type="ARBA" id="ARBA00022448"/>
    </source>
</evidence>
<keyword evidence="10" id="KW-0407">Ion channel</keyword>
<dbReference type="Pfam" id="PF01094">
    <property type="entry name" value="ANF_receptor"/>
    <property type="match status" value="1"/>
</dbReference>
<dbReference type="Gene3D" id="3.40.190.10">
    <property type="entry name" value="Periplasmic binding protein-like II"/>
    <property type="match status" value="1"/>
</dbReference>
<evidence type="ECO:0000256" key="8">
    <source>
        <dbReference type="ARBA" id="ARBA00023180"/>
    </source>
</evidence>
<evidence type="ECO:0000313" key="17">
    <source>
        <dbReference type="Proteomes" id="UP000663870"/>
    </source>
</evidence>
<evidence type="ECO:0000313" key="14">
    <source>
        <dbReference type="EMBL" id="CAF1311268.1"/>
    </source>
</evidence>
<keyword evidence="17" id="KW-1185">Reference proteome</keyword>
<dbReference type="Proteomes" id="UP000663854">
    <property type="component" value="Unassembled WGS sequence"/>
</dbReference>
<evidence type="ECO:0000259" key="12">
    <source>
        <dbReference type="Pfam" id="PF01094"/>
    </source>
</evidence>
<keyword evidence="2" id="KW-0813">Transport</keyword>
<dbReference type="GO" id="GO:0004930">
    <property type="term" value="F:G protein-coupled receptor activity"/>
    <property type="evidence" value="ECO:0007669"/>
    <property type="project" value="InterPro"/>
</dbReference>
<dbReference type="Pfam" id="PF10613">
    <property type="entry name" value="Lig_chan-Glu_bd"/>
    <property type="match status" value="1"/>
</dbReference>
<feature type="domain" description="Ionotropic glutamate receptor L-glutamate and glycine-binding" evidence="13">
    <location>
        <begin position="379"/>
        <end position="483"/>
    </location>
</feature>
<keyword evidence="8" id="KW-0325">Glycoprotein</keyword>
<dbReference type="Gene3D" id="3.40.50.2300">
    <property type="match status" value="2"/>
</dbReference>
<keyword evidence="6 11" id="KW-0472">Membrane</keyword>
<keyword evidence="5" id="KW-0406">Ion transport</keyword>
<gene>
    <name evidence="15" type="ORF">JXQ802_LOCUS46161</name>
    <name evidence="14" type="ORF">PYM288_LOCUS30426</name>
</gene>
<sequence length="525" mass="58202">MLLSYRYNMTIAGKFIGWQAEQTTGNIIDVLSDACRAVSDSNIVGIIGPGLSREASIIAPFGEKIGIPIISYSATDPGLSNRNTYPNFYRTVSSDNVAALALVKLFIRFNWTSCTIIYQNDVFGSGGTKVISDAFNTSGLIVRQMVAFDITTLSIRGDLQSLLTNVATRIIVLWAERIYTSLILQKALDLNLIGPYFTWILSTSISLNSFNQTFHENLIGMLAIEPVVGSFVDKSINETLLNEAYSIWQQYEPESFPESLNVDYYGLFAFDATWTLIQALQQLCTSKINISSSCLSFIGSSFCFDHRFIHSKLLLDAVSGTEFFGVSGPIQFSVNGTDRIIEYAHPDNWRIPNKENVIIWPGNTLTKPTGRAILKGVNLRIGIIESVPFTIVQQTINASESSTIPYSGFVPDLIEMLRSKMEFIPTIELVRSNLTYTEFVQSVSNGVYDIGIGDVTVTAARRELVDFSNAIFDNSLRIIIRKTPQTSIDLFSFLKTFSRNLWLLVLGTVIFAGILMGGPLTLILN</sequence>
<comment type="subcellular location">
    <subcellularLocation>
        <location evidence="1">Membrane</location>
        <topology evidence="1">Multi-pass membrane protein</topology>
    </subcellularLocation>
</comment>
<dbReference type="PRINTS" id="PR00248">
    <property type="entry name" value="GPCRMGR"/>
</dbReference>
<dbReference type="SUPFAM" id="SSF53822">
    <property type="entry name" value="Periplasmic binding protein-like I"/>
    <property type="match status" value="1"/>
</dbReference>